<name>A0A2T4ME24_9STAP</name>
<evidence type="ECO:0000256" key="3">
    <source>
        <dbReference type="ARBA" id="ARBA00023027"/>
    </source>
</evidence>
<protein>
    <submittedName>
        <fullName evidence="9">Lactate dehydrogenase</fullName>
    </submittedName>
</protein>
<dbReference type="EMBL" id="WMFL01000007">
    <property type="protein sequence ID" value="NJI01297.1"/>
    <property type="molecule type" value="Genomic_DNA"/>
</dbReference>
<keyword evidence="2 6" id="KW-0560">Oxidoreductase</keyword>
<sequence length="309" mass="34270">MMKLGIIGIGKVGSQFLTDIQYMNLFSKIVVIDSNAQLAEGEVLDHHHAQGLSRTNHIDICVGTYNDLSDADVVVVTASVPMDPDIPDRTALTKGNISLIEDIMHQLYRVTTKPLVIFVSNPVDAMTYIATQANDYPNEKIMGTGTLLETARFKTLIADHYDIDPKSVEGFVIGEHGQHAVPVWSKVTISGMSLEEFEKLSDKPRINKEAISQQIDKVSFDVLKNKGWTNVAISKTTVNLVKSLVLNEKSVMPITSLQEQDQIAISLPTLTHQNGINQVFDITLDEAEQQHFEAAKNYIKATINIKNQR</sequence>
<organism evidence="9 10">
    <name type="scientific">Staphylococcus agnetis</name>
    <dbReference type="NCBI Taxonomy" id="985762"/>
    <lineage>
        <taxon>Bacteria</taxon>
        <taxon>Bacillati</taxon>
        <taxon>Bacillota</taxon>
        <taxon>Bacilli</taxon>
        <taxon>Bacillales</taxon>
        <taxon>Staphylococcaceae</taxon>
        <taxon>Staphylococcus</taxon>
    </lineage>
</organism>
<dbReference type="InterPro" id="IPR001236">
    <property type="entry name" value="Lactate/malate_DH_N"/>
</dbReference>
<evidence type="ECO:0000313" key="10">
    <source>
        <dbReference type="Proteomes" id="UP000646308"/>
    </source>
</evidence>
<dbReference type="SUPFAM" id="SSF56327">
    <property type="entry name" value="LDH C-terminal domain-like"/>
    <property type="match status" value="1"/>
</dbReference>
<dbReference type="Gene3D" id="3.40.50.720">
    <property type="entry name" value="NAD(P)-binding Rossmann-like Domain"/>
    <property type="match status" value="1"/>
</dbReference>
<dbReference type="SUPFAM" id="SSF51735">
    <property type="entry name" value="NAD(P)-binding Rossmann-fold domains"/>
    <property type="match status" value="1"/>
</dbReference>
<gene>
    <name evidence="9" type="ORF">GLV84_00150</name>
</gene>
<evidence type="ECO:0000256" key="2">
    <source>
        <dbReference type="ARBA" id="ARBA00023002"/>
    </source>
</evidence>
<feature type="domain" description="Lactate/malate dehydrogenase N-terminal" evidence="7">
    <location>
        <begin position="2"/>
        <end position="143"/>
    </location>
</feature>
<feature type="binding site" evidence="5">
    <location>
        <begin position="119"/>
        <end position="121"/>
    </location>
    <ligand>
        <name>NAD(+)</name>
        <dbReference type="ChEBI" id="CHEBI:57540"/>
    </ligand>
</feature>
<evidence type="ECO:0000256" key="1">
    <source>
        <dbReference type="ARBA" id="ARBA00006054"/>
    </source>
</evidence>
<dbReference type="PRINTS" id="PR00086">
    <property type="entry name" value="LLDHDRGNASE"/>
</dbReference>
<dbReference type="InterPro" id="IPR015955">
    <property type="entry name" value="Lactate_DH/Glyco_Ohase_4_C"/>
</dbReference>
<evidence type="ECO:0000256" key="6">
    <source>
        <dbReference type="RuleBase" id="RU003369"/>
    </source>
</evidence>
<dbReference type="PANTHER" id="PTHR43128">
    <property type="entry name" value="L-2-HYDROXYCARBOXYLATE DEHYDROGENASE (NAD(P)(+))"/>
    <property type="match status" value="1"/>
</dbReference>
<evidence type="ECO:0000259" key="8">
    <source>
        <dbReference type="Pfam" id="PF02866"/>
    </source>
</evidence>
<dbReference type="Pfam" id="PF00056">
    <property type="entry name" value="Ldh_1_N"/>
    <property type="match status" value="1"/>
</dbReference>
<comment type="similarity">
    <text evidence="1">Belongs to the LDH/MDH superfamily. LDH family.</text>
</comment>
<dbReference type="InterPro" id="IPR036291">
    <property type="entry name" value="NAD(P)-bd_dom_sf"/>
</dbReference>
<accession>A0A2T4ME24</accession>
<evidence type="ECO:0000259" key="7">
    <source>
        <dbReference type="Pfam" id="PF00056"/>
    </source>
</evidence>
<feature type="active site" description="Proton acceptor" evidence="4">
    <location>
        <position position="176"/>
    </location>
</feature>
<dbReference type="AlphaFoldDB" id="A0A2T4ME24"/>
<feature type="binding site" evidence="5">
    <location>
        <begin position="8"/>
        <end position="13"/>
    </location>
    <ligand>
        <name>NAD(+)</name>
        <dbReference type="ChEBI" id="CHEBI:57540"/>
    </ligand>
</feature>
<dbReference type="Gene3D" id="3.90.110.10">
    <property type="entry name" value="Lactate dehydrogenase/glycoside hydrolase, family 4, C-terminal"/>
    <property type="match status" value="1"/>
</dbReference>
<feature type="domain" description="Lactate/malate dehydrogenase C-terminal" evidence="8">
    <location>
        <begin position="146"/>
        <end position="304"/>
    </location>
</feature>
<dbReference type="GO" id="GO:0004459">
    <property type="term" value="F:L-lactate dehydrogenase (NAD+) activity"/>
    <property type="evidence" value="ECO:0007669"/>
    <property type="project" value="TreeGrafter"/>
</dbReference>
<feature type="binding site" evidence="5">
    <location>
        <position position="33"/>
    </location>
    <ligand>
        <name>NAD(+)</name>
        <dbReference type="ChEBI" id="CHEBI:57540"/>
    </ligand>
</feature>
<evidence type="ECO:0000256" key="4">
    <source>
        <dbReference type="PIRSR" id="PIRSR000102-1"/>
    </source>
</evidence>
<evidence type="ECO:0000256" key="5">
    <source>
        <dbReference type="PIRSR" id="PIRSR000102-3"/>
    </source>
</evidence>
<dbReference type="InterPro" id="IPR022383">
    <property type="entry name" value="Lactate/malate_DH_C"/>
</dbReference>
<reference evidence="9" key="1">
    <citation type="submission" date="2019-11" db="EMBL/GenBank/DDBJ databases">
        <title>Whole genome comparisons of Staphylococcus agnetis isolates from cattle and chickens.</title>
        <authorList>
            <person name="Rhoads D."/>
            <person name="Shwani A."/>
            <person name="Adkins P."/>
            <person name="Calcutt M."/>
            <person name="Middleton J."/>
        </authorList>
    </citation>
    <scope>NUCLEOTIDE SEQUENCE</scope>
    <source>
        <strain evidence="9">1387</strain>
    </source>
</reference>
<dbReference type="InterPro" id="IPR001557">
    <property type="entry name" value="L-lactate/malate_DH"/>
</dbReference>
<dbReference type="Proteomes" id="UP000646308">
    <property type="component" value="Unassembled WGS sequence"/>
</dbReference>
<dbReference type="GO" id="GO:0006089">
    <property type="term" value="P:lactate metabolic process"/>
    <property type="evidence" value="ECO:0007669"/>
    <property type="project" value="TreeGrafter"/>
</dbReference>
<dbReference type="Pfam" id="PF02866">
    <property type="entry name" value="Ldh_1_C"/>
    <property type="match status" value="1"/>
</dbReference>
<comment type="caution">
    <text evidence="9">The sequence shown here is derived from an EMBL/GenBank/DDBJ whole genome shotgun (WGS) entry which is preliminary data.</text>
</comment>
<dbReference type="PIRSF" id="PIRSF000102">
    <property type="entry name" value="Lac_mal_DH"/>
    <property type="match status" value="1"/>
</dbReference>
<feature type="binding site" evidence="5">
    <location>
        <position position="96"/>
    </location>
    <ligand>
        <name>NAD(+)</name>
        <dbReference type="ChEBI" id="CHEBI:57540"/>
    </ligand>
</feature>
<evidence type="ECO:0000313" key="9">
    <source>
        <dbReference type="EMBL" id="NJI01297.1"/>
    </source>
</evidence>
<keyword evidence="3 5" id="KW-0520">NAD</keyword>
<proteinExistence type="inferred from homology"/>
<dbReference type="PANTHER" id="PTHR43128:SF16">
    <property type="entry name" value="L-LACTATE DEHYDROGENASE"/>
    <property type="match status" value="1"/>
</dbReference>